<reference evidence="2" key="1">
    <citation type="journal article" date="2023" name="PhytoFront">
        <title>Draft Genome Resources of Seven Strains of Tilletia horrida, Causal Agent of Kernel Smut of Rice.</title>
        <authorList>
            <person name="Khanal S."/>
            <person name="Antony Babu S."/>
            <person name="Zhou X.G."/>
        </authorList>
    </citation>
    <scope>NUCLEOTIDE SEQUENCE</scope>
    <source>
        <strain evidence="2">TX3</strain>
    </source>
</reference>
<accession>A0AAN6GA86</accession>
<evidence type="ECO:0000313" key="3">
    <source>
        <dbReference type="Proteomes" id="UP001176521"/>
    </source>
</evidence>
<protein>
    <recommendedName>
        <fullName evidence="4">F-box domain-containing protein</fullName>
    </recommendedName>
</protein>
<feature type="region of interest" description="Disordered" evidence="1">
    <location>
        <begin position="169"/>
        <end position="189"/>
    </location>
</feature>
<feature type="compositionally biased region" description="Polar residues" evidence="1">
    <location>
        <begin position="531"/>
        <end position="555"/>
    </location>
</feature>
<keyword evidence="3" id="KW-1185">Reference proteome</keyword>
<dbReference type="EMBL" id="JAPDMQ010000377">
    <property type="protein sequence ID" value="KAK0525885.1"/>
    <property type="molecule type" value="Genomic_DNA"/>
</dbReference>
<evidence type="ECO:0008006" key="4">
    <source>
        <dbReference type="Google" id="ProtNLM"/>
    </source>
</evidence>
<feature type="compositionally biased region" description="Polar residues" evidence="1">
    <location>
        <begin position="586"/>
        <end position="596"/>
    </location>
</feature>
<proteinExistence type="predicted"/>
<feature type="compositionally biased region" description="Low complexity" evidence="1">
    <location>
        <begin position="697"/>
        <end position="708"/>
    </location>
</feature>
<evidence type="ECO:0000256" key="1">
    <source>
        <dbReference type="SAM" id="MobiDB-lite"/>
    </source>
</evidence>
<feature type="compositionally biased region" description="Low complexity" evidence="1">
    <location>
        <begin position="653"/>
        <end position="668"/>
    </location>
</feature>
<gene>
    <name evidence="2" type="ORF">OC842_005375</name>
</gene>
<feature type="region of interest" description="Disordered" evidence="1">
    <location>
        <begin position="523"/>
        <end position="637"/>
    </location>
</feature>
<comment type="caution">
    <text evidence="2">The sequence shown here is derived from an EMBL/GenBank/DDBJ whole genome shotgun (WGS) entry which is preliminary data.</text>
</comment>
<feature type="region of interest" description="Disordered" evidence="1">
    <location>
        <begin position="653"/>
        <end position="708"/>
    </location>
</feature>
<name>A0AAN6GA86_9BASI</name>
<evidence type="ECO:0000313" key="2">
    <source>
        <dbReference type="EMBL" id="KAK0525885.1"/>
    </source>
</evidence>
<dbReference type="AlphaFoldDB" id="A0AAN6GA86"/>
<feature type="compositionally biased region" description="Low complexity" evidence="1">
    <location>
        <begin position="94"/>
        <end position="107"/>
    </location>
</feature>
<feature type="region of interest" description="Disordered" evidence="1">
    <location>
        <begin position="86"/>
        <end position="107"/>
    </location>
</feature>
<sequence length="728" mass="78386">MRALLPTEVLVEILVFAAAHDDINNAQRLELSRVCRAGHLAIHRRVLLPHIELGAPAQVHAFARMLRQSPDLEHLARRVTRSLRITVGGGSSGSSGSSSGSGALGSGAAMGSDNTLYGPVQQQADVEASLTTPLRAILAICSSLEHLSMDLTPAPLDYRLSRTAVLAKSVSGSRKGTETAPPPSPAQQPVWTWSRAAISHSAHVQRRTKDPLAAFRSSLRELVCMQNVLGAGDLVDQLNIDSLPPPTLGRWDRLESVQLVGPRFRLTCSSARTLALGLPSLKRLALVMPNVMPPTSTGDGDGDDNDDADDPEELGRDLFLRMSPLQLLIDTLCPPDTQQSTQFEHLLLVGHDLPNYVGSATKLRRWVEGLQYRVRQPAAQEPRYYTNADERYADIDPADLDVVQPRVQLITARMRENRRTIATQSSTHAHPLAFARWMLRRARTRTHWTFGPDHPSRTVNLCLRAPVSLNDVADEENDLRDNPGLGLEMHLADEDEAVFCDDEEREGIEYTVENFELPVTVLPPLLAPSEPGQSAATAASTGQDQAQGATPSSSEIRAPFLLEPGVSSSSDRTPTSHILLPHSFGPSRSSDQNGRNASAVGLSAHGPELSDADPSAEREGSSAYTHRAPGPDSLHAPDLDYVDAALRMEQGRAARSLRSSAPISSSSADGTARKATTTTIETIHPGRLPDDGDERSSSSGTSGAAGSLASTLASFVSSSWTSAWRRGD</sequence>
<dbReference type="Proteomes" id="UP001176521">
    <property type="component" value="Unassembled WGS sequence"/>
</dbReference>
<feature type="region of interest" description="Disordered" evidence="1">
    <location>
        <begin position="290"/>
        <end position="313"/>
    </location>
</feature>
<organism evidence="2 3">
    <name type="scientific">Tilletia horrida</name>
    <dbReference type="NCBI Taxonomy" id="155126"/>
    <lineage>
        <taxon>Eukaryota</taxon>
        <taxon>Fungi</taxon>
        <taxon>Dikarya</taxon>
        <taxon>Basidiomycota</taxon>
        <taxon>Ustilaginomycotina</taxon>
        <taxon>Exobasidiomycetes</taxon>
        <taxon>Tilletiales</taxon>
        <taxon>Tilletiaceae</taxon>
        <taxon>Tilletia</taxon>
    </lineage>
</organism>
<feature type="compositionally biased region" description="Basic and acidic residues" evidence="1">
    <location>
        <begin position="687"/>
        <end position="696"/>
    </location>
</feature>
<feature type="compositionally biased region" description="Acidic residues" evidence="1">
    <location>
        <begin position="300"/>
        <end position="312"/>
    </location>
</feature>
<feature type="compositionally biased region" description="Polar residues" evidence="1">
    <location>
        <begin position="566"/>
        <end position="576"/>
    </location>
</feature>